<evidence type="ECO:0000313" key="7">
    <source>
        <dbReference type="Proteomes" id="UP001479436"/>
    </source>
</evidence>
<comment type="similarity">
    <text evidence="3">Belongs to the acetyltransferase family. MAK3 subfamily.</text>
</comment>
<keyword evidence="2 6" id="KW-0012">Acyltransferase</keyword>
<keyword evidence="4" id="KW-1133">Transmembrane helix</keyword>
<gene>
    <name evidence="6" type="primary">naa30</name>
    <name evidence="6" type="ORF">K7432_003154</name>
</gene>
<dbReference type="SUPFAM" id="SSF55729">
    <property type="entry name" value="Acyl-CoA N-acyltransferases (Nat)"/>
    <property type="match status" value="1"/>
</dbReference>
<dbReference type="Pfam" id="PF00583">
    <property type="entry name" value="Acetyltransf_1"/>
    <property type="match status" value="1"/>
</dbReference>
<dbReference type="Proteomes" id="UP001479436">
    <property type="component" value="Unassembled WGS sequence"/>
</dbReference>
<comment type="caution">
    <text evidence="6">The sequence shown here is derived from an EMBL/GenBank/DDBJ whole genome shotgun (WGS) entry which is preliminary data.</text>
</comment>
<evidence type="ECO:0000313" key="6">
    <source>
        <dbReference type="EMBL" id="KAK9721795.1"/>
    </source>
</evidence>
<accession>A0ABR2W6V5</accession>
<evidence type="ECO:0000256" key="1">
    <source>
        <dbReference type="ARBA" id="ARBA00022679"/>
    </source>
</evidence>
<protein>
    <submittedName>
        <fullName evidence="6">N-alpha-acetyltransferase 30, variant 2</fullName>
        <ecNumber evidence="6">2.3.1.256</ecNumber>
    </submittedName>
</protein>
<dbReference type="InterPro" id="IPR000182">
    <property type="entry name" value="GNAT_dom"/>
</dbReference>
<reference evidence="6 7" key="1">
    <citation type="submission" date="2023-04" db="EMBL/GenBank/DDBJ databases">
        <title>Genome of Basidiobolus ranarum AG-B5.</title>
        <authorList>
            <person name="Stajich J.E."/>
            <person name="Carter-House D."/>
            <person name="Gryganskyi A."/>
        </authorList>
    </citation>
    <scope>NUCLEOTIDE SEQUENCE [LARGE SCALE GENOMIC DNA]</scope>
    <source>
        <strain evidence="6 7">AG-B5</strain>
    </source>
</reference>
<feature type="domain" description="N-acetyltransferase" evidence="5">
    <location>
        <begin position="13"/>
        <end position="137"/>
    </location>
</feature>
<sequence length="137" mass="15966">MSTTPELTTLNELKYVPYESELQLPSMVSLIEKDLSEPYSVYTYRYFIHQWPNLCFLTMDEDKCVGVVICKLDAHKNILRGYIAMLAVAKEYRKRKIGTFDFSLLFFFILLLIWSLGTTLVQMAINAMKEQNADEVF</sequence>
<evidence type="ECO:0000256" key="4">
    <source>
        <dbReference type="SAM" id="Phobius"/>
    </source>
</evidence>
<evidence type="ECO:0000256" key="3">
    <source>
        <dbReference type="ARBA" id="ARBA00024025"/>
    </source>
</evidence>
<keyword evidence="1 6" id="KW-0808">Transferase</keyword>
<dbReference type="InterPro" id="IPR044542">
    <property type="entry name" value="NAA30-like"/>
</dbReference>
<dbReference type="Gene3D" id="3.40.630.30">
    <property type="match status" value="1"/>
</dbReference>
<keyword evidence="4" id="KW-0472">Membrane</keyword>
<dbReference type="CDD" id="cd04301">
    <property type="entry name" value="NAT_SF"/>
    <property type="match status" value="1"/>
</dbReference>
<evidence type="ECO:0000259" key="5">
    <source>
        <dbReference type="PROSITE" id="PS51186"/>
    </source>
</evidence>
<dbReference type="InterPro" id="IPR016181">
    <property type="entry name" value="Acyl_CoA_acyltransferase"/>
</dbReference>
<dbReference type="PROSITE" id="PS51186">
    <property type="entry name" value="GNAT"/>
    <property type="match status" value="1"/>
</dbReference>
<dbReference type="EMBL" id="JASJQH010006968">
    <property type="protein sequence ID" value="KAK9721795.1"/>
    <property type="molecule type" value="Genomic_DNA"/>
</dbReference>
<name>A0ABR2W6V5_9FUNG</name>
<evidence type="ECO:0000256" key="2">
    <source>
        <dbReference type="ARBA" id="ARBA00023315"/>
    </source>
</evidence>
<dbReference type="EC" id="2.3.1.256" evidence="6"/>
<dbReference type="GO" id="GO:0120518">
    <property type="term" value="F:protein N-terminal-methionine acetyltransferase activity"/>
    <property type="evidence" value="ECO:0007669"/>
    <property type="project" value="UniProtKB-EC"/>
</dbReference>
<feature type="transmembrane region" description="Helical" evidence="4">
    <location>
        <begin position="102"/>
        <end position="125"/>
    </location>
</feature>
<dbReference type="PANTHER" id="PTHR45896">
    <property type="entry name" value="N-ALPHA-ACETYLTRANSFERASE 30"/>
    <property type="match status" value="1"/>
</dbReference>
<dbReference type="PANTHER" id="PTHR45896:SF1">
    <property type="entry name" value="N-ALPHA-ACETYLTRANSFERASE 30"/>
    <property type="match status" value="1"/>
</dbReference>
<organism evidence="6 7">
    <name type="scientific">Basidiobolus ranarum</name>
    <dbReference type="NCBI Taxonomy" id="34480"/>
    <lineage>
        <taxon>Eukaryota</taxon>
        <taxon>Fungi</taxon>
        <taxon>Fungi incertae sedis</taxon>
        <taxon>Zoopagomycota</taxon>
        <taxon>Entomophthoromycotina</taxon>
        <taxon>Basidiobolomycetes</taxon>
        <taxon>Basidiobolales</taxon>
        <taxon>Basidiobolaceae</taxon>
        <taxon>Basidiobolus</taxon>
    </lineage>
</organism>
<keyword evidence="7" id="KW-1185">Reference proteome</keyword>
<proteinExistence type="inferred from homology"/>
<keyword evidence="4" id="KW-0812">Transmembrane</keyword>